<comment type="caution">
    <text evidence="3">The sequence shown here is derived from an EMBL/GenBank/DDBJ whole genome shotgun (WGS) entry which is preliminary data.</text>
</comment>
<evidence type="ECO:0000313" key="4">
    <source>
        <dbReference type="Proteomes" id="UP000823775"/>
    </source>
</evidence>
<sequence>METVNPLTEKGAMNHPVATNPINNLSTGPAAAVSRMHPMTHDTGHHINPLNAQINPHPVVKPVTHDMIPATAVVPAAHTTPINPRTSNLAAARLPHRRGDHHMFLTSDDNAMMKHIEETHIPDGRDFDVKPLVHIIEEIVHRATPIAGRLHEAKVQEHLEALEKKVPQSGLTEILNYLAYPIHRINMELICKCALQRRPLDNNVTASLADNLRLGHESRNNICRIRAAIW</sequence>
<feature type="region of interest" description="Disordered" evidence="1">
    <location>
        <begin position="1"/>
        <end position="24"/>
    </location>
</feature>
<organism evidence="3 4">
    <name type="scientific">Datura stramonium</name>
    <name type="common">Jimsonweed</name>
    <name type="synonym">Common thornapple</name>
    <dbReference type="NCBI Taxonomy" id="4076"/>
    <lineage>
        <taxon>Eukaryota</taxon>
        <taxon>Viridiplantae</taxon>
        <taxon>Streptophyta</taxon>
        <taxon>Embryophyta</taxon>
        <taxon>Tracheophyta</taxon>
        <taxon>Spermatophyta</taxon>
        <taxon>Magnoliopsida</taxon>
        <taxon>eudicotyledons</taxon>
        <taxon>Gunneridae</taxon>
        <taxon>Pentapetalae</taxon>
        <taxon>asterids</taxon>
        <taxon>lamiids</taxon>
        <taxon>Solanales</taxon>
        <taxon>Solanaceae</taxon>
        <taxon>Solanoideae</taxon>
        <taxon>Datureae</taxon>
        <taxon>Datura</taxon>
    </lineage>
</organism>
<protein>
    <recommendedName>
        <fullName evidence="2">Sieve element occlusion N-terminal domain-containing protein</fullName>
    </recommendedName>
</protein>
<dbReference type="PANTHER" id="PTHR33232">
    <property type="entry name" value="PROTEIN SIEVE ELEMENT OCCLUSION B-LIKE"/>
    <property type="match status" value="1"/>
</dbReference>
<feature type="domain" description="Sieve element occlusion N-terminal" evidence="2">
    <location>
        <begin position="107"/>
        <end position="195"/>
    </location>
</feature>
<dbReference type="PANTHER" id="PTHR33232:SF20">
    <property type="entry name" value="PROTEIN SIEVE ELEMENT OCCLUSION B-LIKE"/>
    <property type="match status" value="1"/>
</dbReference>
<dbReference type="InterPro" id="IPR039299">
    <property type="entry name" value="SEOA"/>
</dbReference>
<dbReference type="Proteomes" id="UP000823775">
    <property type="component" value="Unassembled WGS sequence"/>
</dbReference>
<evidence type="ECO:0000256" key="1">
    <source>
        <dbReference type="SAM" id="MobiDB-lite"/>
    </source>
</evidence>
<keyword evidence="4" id="KW-1185">Reference proteome</keyword>
<dbReference type="EMBL" id="JACEIK010011998">
    <property type="protein sequence ID" value="MCE3215997.1"/>
    <property type="molecule type" value="Genomic_DNA"/>
</dbReference>
<name>A0ABS8WSU1_DATST</name>
<reference evidence="3 4" key="1">
    <citation type="journal article" date="2021" name="BMC Genomics">
        <title>Datura genome reveals duplications of psychoactive alkaloid biosynthetic genes and high mutation rate following tissue culture.</title>
        <authorList>
            <person name="Rajewski A."/>
            <person name="Carter-House D."/>
            <person name="Stajich J."/>
            <person name="Litt A."/>
        </authorList>
    </citation>
    <scope>NUCLEOTIDE SEQUENCE [LARGE SCALE GENOMIC DNA]</scope>
    <source>
        <strain evidence="3">AR-01</strain>
    </source>
</reference>
<evidence type="ECO:0000313" key="3">
    <source>
        <dbReference type="EMBL" id="MCE3215997.1"/>
    </source>
</evidence>
<gene>
    <name evidence="3" type="ORF">HAX54_004316</name>
</gene>
<dbReference type="Pfam" id="PF14576">
    <property type="entry name" value="SEO_N"/>
    <property type="match status" value="1"/>
</dbReference>
<accession>A0ABS8WSU1</accession>
<proteinExistence type="predicted"/>
<dbReference type="InterPro" id="IPR027942">
    <property type="entry name" value="SEO_N"/>
</dbReference>
<evidence type="ECO:0000259" key="2">
    <source>
        <dbReference type="Pfam" id="PF14576"/>
    </source>
</evidence>